<dbReference type="GeneID" id="70184249"/>
<reference evidence="1" key="1">
    <citation type="journal article" date="2021" name="Nat. Commun.">
        <title>Genetic determinants of endophytism in the Arabidopsis root mycobiome.</title>
        <authorList>
            <person name="Mesny F."/>
            <person name="Miyauchi S."/>
            <person name="Thiergart T."/>
            <person name="Pickel B."/>
            <person name="Atanasova L."/>
            <person name="Karlsson M."/>
            <person name="Huettel B."/>
            <person name="Barry K.W."/>
            <person name="Haridas S."/>
            <person name="Chen C."/>
            <person name="Bauer D."/>
            <person name="Andreopoulos W."/>
            <person name="Pangilinan J."/>
            <person name="LaButti K."/>
            <person name="Riley R."/>
            <person name="Lipzen A."/>
            <person name="Clum A."/>
            <person name="Drula E."/>
            <person name="Henrissat B."/>
            <person name="Kohler A."/>
            <person name="Grigoriev I.V."/>
            <person name="Martin F.M."/>
            <person name="Hacquard S."/>
        </authorList>
    </citation>
    <scope>NUCLEOTIDE SEQUENCE</scope>
    <source>
        <strain evidence="1">MPI-CAGE-CH-0230</strain>
    </source>
</reference>
<gene>
    <name evidence="1" type="ORF">B0I36DRAFT_329304</name>
</gene>
<dbReference type="AlphaFoldDB" id="A0A9P8XZR1"/>
<protein>
    <submittedName>
        <fullName evidence="1">Uncharacterized protein</fullName>
    </submittedName>
</protein>
<evidence type="ECO:0000313" key="2">
    <source>
        <dbReference type="Proteomes" id="UP000756346"/>
    </source>
</evidence>
<accession>A0A9P8XZR1</accession>
<dbReference type="RefSeq" id="XP_046009082.1">
    <property type="nucleotide sequence ID" value="XM_046154703.1"/>
</dbReference>
<dbReference type="EMBL" id="JAGTJQ010000008">
    <property type="protein sequence ID" value="KAH7025865.1"/>
    <property type="molecule type" value="Genomic_DNA"/>
</dbReference>
<sequence length="82" mass="9092">MDVNKLLQSLRRRAWRGAANPTQGCCCCPGVKLHLVLPALPPSFSTLSPQSISQSDTRLCSRDHLSMWSVGKSKEQKRRAKA</sequence>
<name>A0A9P8XZR1_9PEZI</name>
<dbReference type="Proteomes" id="UP000756346">
    <property type="component" value="Unassembled WGS sequence"/>
</dbReference>
<evidence type="ECO:0000313" key="1">
    <source>
        <dbReference type="EMBL" id="KAH7025865.1"/>
    </source>
</evidence>
<keyword evidence="2" id="KW-1185">Reference proteome</keyword>
<proteinExistence type="predicted"/>
<comment type="caution">
    <text evidence="1">The sequence shown here is derived from an EMBL/GenBank/DDBJ whole genome shotgun (WGS) entry which is preliminary data.</text>
</comment>
<organism evidence="1 2">
    <name type="scientific">Microdochium trichocladiopsis</name>
    <dbReference type="NCBI Taxonomy" id="1682393"/>
    <lineage>
        <taxon>Eukaryota</taxon>
        <taxon>Fungi</taxon>
        <taxon>Dikarya</taxon>
        <taxon>Ascomycota</taxon>
        <taxon>Pezizomycotina</taxon>
        <taxon>Sordariomycetes</taxon>
        <taxon>Xylariomycetidae</taxon>
        <taxon>Xylariales</taxon>
        <taxon>Microdochiaceae</taxon>
        <taxon>Microdochium</taxon>
    </lineage>
</organism>